<accession>A0ABD6E9P6</accession>
<evidence type="ECO:0000313" key="8">
    <source>
        <dbReference type="Proteomes" id="UP001608902"/>
    </source>
</evidence>
<dbReference type="InterPro" id="IPR000169">
    <property type="entry name" value="Pept_cys_AS"/>
</dbReference>
<feature type="domain" description="Peptidase C1A papain C-terminal" evidence="6">
    <location>
        <begin position="147"/>
        <end position="418"/>
    </location>
</feature>
<dbReference type="SUPFAM" id="SSF54001">
    <property type="entry name" value="Cysteine proteinases"/>
    <property type="match status" value="1"/>
</dbReference>
<keyword evidence="5" id="KW-1133">Transmembrane helix</keyword>
<dbReference type="PANTHER" id="PTHR12411">
    <property type="entry name" value="CYSTEINE PROTEASE FAMILY C1-RELATED"/>
    <property type="match status" value="1"/>
</dbReference>
<proteinExistence type="inferred from homology"/>
<dbReference type="EMBL" id="JBGFUD010000034">
    <property type="protein sequence ID" value="MFH4973438.1"/>
    <property type="molecule type" value="Genomic_DNA"/>
</dbReference>
<evidence type="ECO:0000313" key="7">
    <source>
        <dbReference type="EMBL" id="MFH4973438.1"/>
    </source>
</evidence>
<dbReference type="GO" id="GO:0006508">
    <property type="term" value="P:proteolysis"/>
    <property type="evidence" value="ECO:0007669"/>
    <property type="project" value="UniProtKB-KW"/>
</dbReference>
<keyword evidence="5" id="KW-0472">Membrane</keyword>
<sequence length="418" mass="46637">MENPPESKLSEVAIIGRKHSSGIWTKLRRISWTVLFITGLGILLLALILVCVIFETVKLSRTSSLDGPVRHTPESRDYHLRIVNFVNSLYNATWKAKYNKFASRFADEVANAEVTKIVEVSSDLPEEEMFGDTESHSKLLGRLDVNLPKAFDARKQWSLCWSMHQVPNQGGCGSCWALTAASVMSDRICIASNYTKQPQVSAQDLTSCCTGCGGCQGSYWALAPFTHWKLQGIVSGGNYGSFEGCKPYMMPPDCGTPCSLKYYARQKTPECIRKCQYLYDKEYMNDITKGATAYWVYAEGGSSDTKPAVKGLIERVLPGVSPAEILKKELYFYGPLLACFTVNEDFQHYGSGIYHTNTYNDSKELYGHCAKLLGWGEEGGVKFWTYMNTWGRDWGENGFFRVSLDEVPEEATAAVAAI</sequence>
<organism evidence="7 8">
    <name type="scientific">Gnathostoma spinigerum</name>
    <dbReference type="NCBI Taxonomy" id="75299"/>
    <lineage>
        <taxon>Eukaryota</taxon>
        <taxon>Metazoa</taxon>
        <taxon>Ecdysozoa</taxon>
        <taxon>Nematoda</taxon>
        <taxon>Chromadorea</taxon>
        <taxon>Rhabditida</taxon>
        <taxon>Spirurina</taxon>
        <taxon>Gnathostomatomorpha</taxon>
        <taxon>Gnathostomatoidea</taxon>
        <taxon>Gnathostomatidae</taxon>
        <taxon>Gnathostoma</taxon>
    </lineage>
</organism>
<name>A0ABD6E9P6_9BILA</name>
<evidence type="ECO:0000256" key="5">
    <source>
        <dbReference type="SAM" id="Phobius"/>
    </source>
</evidence>
<keyword evidence="4" id="KW-0788">Thiol protease</keyword>
<dbReference type="GO" id="GO:0008234">
    <property type="term" value="F:cysteine-type peptidase activity"/>
    <property type="evidence" value="ECO:0007669"/>
    <property type="project" value="UniProtKB-KW"/>
</dbReference>
<evidence type="ECO:0000256" key="2">
    <source>
        <dbReference type="ARBA" id="ARBA00022670"/>
    </source>
</evidence>
<reference evidence="7 8" key="1">
    <citation type="submission" date="2024-08" db="EMBL/GenBank/DDBJ databases">
        <title>Gnathostoma spinigerum genome.</title>
        <authorList>
            <person name="Gonzalez-Bertolin B."/>
            <person name="Monzon S."/>
            <person name="Zaballos A."/>
            <person name="Jimenez P."/>
            <person name="Dekumyoy P."/>
            <person name="Varona S."/>
            <person name="Cuesta I."/>
            <person name="Sumanam S."/>
            <person name="Adisakwattana P."/>
            <person name="Gasser R.B."/>
            <person name="Hernandez-Gonzalez A."/>
            <person name="Young N.D."/>
            <person name="Perteguer M.J."/>
        </authorList>
    </citation>
    <scope>NUCLEOTIDE SEQUENCE [LARGE SCALE GENOMIC DNA]</scope>
    <source>
        <strain evidence="7">AL3</strain>
        <tissue evidence="7">Liver</tissue>
    </source>
</reference>
<protein>
    <recommendedName>
        <fullName evidence="6">Peptidase C1A papain C-terminal domain-containing protein</fullName>
    </recommendedName>
</protein>
<comment type="caution">
    <text evidence="7">The sequence shown here is derived from an EMBL/GenBank/DDBJ whole genome shotgun (WGS) entry which is preliminary data.</text>
</comment>
<comment type="similarity">
    <text evidence="1">Belongs to the peptidase C1 family.</text>
</comment>
<keyword evidence="8" id="KW-1185">Reference proteome</keyword>
<keyword evidence="5" id="KW-0812">Transmembrane</keyword>
<gene>
    <name evidence="7" type="ORF">AB6A40_000147</name>
</gene>
<evidence type="ECO:0000256" key="4">
    <source>
        <dbReference type="ARBA" id="ARBA00022807"/>
    </source>
</evidence>
<dbReference type="SMART" id="SM00645">
    <property type="entry name" value="Pept_C1"/>
    <property type="match status" value="1"/>
</dbReference>
<dbReference type="PROSITE" id="PS00139">
    <property type="entry name" value="THIOL_PROTEASE_CYS"/>
    <property type="match status" value="1"/>
</dbReference>
<evidence type="ECO:0000256" key="3">
    <source>
        <dbReference type="ARBA" id="ARBA00022801"/>
    </source>
</evidence>
<dbReference type="Gene3D" id="3.90.70.10">
    <property type="entry name" value="Cysteine proteinases"/>
    <property type="match status" value="1"/>
</dbReference>
<keyword evidence="2" id="KW-0645">Protease</keyword>
<dbReference type="InterPro" id="IPR038765">
    <property type="entry name" value="Papain-like_cys_pep_sf"/>
</dbReference>
<dbReference type="Pfam" id="PF00112">
    <property type="entry name" value="Peptidase_C1"/>
    <property type="match status" value="1"/>
</dbReference>
<dbReference type="InterPro" id="IPR000668">
    <property type="entry name" value="Peptidase_C1A_C"/>
</dbReference>
<keyword evidence="3" id="KW-0378">Hydrolase</keyword>
<evidence type="ECO:0000259" key="6">
    <source>
        <dbReference type="SMART" id="SM00645"/>
    </source>
</evidence>
<dbReference type="InterPro" id="IPR013128">
    <property type="entry name" value="Peptidase_C1A"/>
</dbReference>
<dbReference type="Proteomes" id="UP001608902">
    <property type="component" value="Unassembled WGS sequence"/>
</dbReference>
<feature type="transmembrane region" description="Helical" evidence="5">
    <location>
        <begin position="30"/>
        <end position="54"/>
    </location>
</feature>
<evidence type="ECO:0000256" key="1">
    <source>
        <dbReference type="ARBA" id="ARBA00008455"/>
    </source>
</evidence>
<dbReference type="AlphaFoldDB" id="A0ABD6E9P6"/>